<organism evidence="6 7">
    <name type="scientific">Aquabacterium lacunae</name>
    <dbReference type="NCBI Taxonomy" id="2528630"/>
    <lineage>
        <taxon>Bacteria</taxon>
        <taxon>Pseudomonadati</taxon>
        <taxon>Pseudomonadota</taxon>
        <taxon>Betaproteobacteria</taxon>
        <taxon>Burkholderiales</taxon>
        <taxon>Aquabacterium</taxon>
    </lineage>
</organism>
<dbReference type="PANTHER" id="PTHR38106:SF1">
    <property type="entry name" value="RNA CHAPERONE PROQ"/>
    <property type="match status" value="1"/>
</dbReference>
<reference evidence="6 7" key="1">
    <citation type="submission" date="2019-02" db="EMBL/GenBank/DDBJ databases">
        <title>Aquabacterium sp. strain KMB7.</title>
        <authorList>
            <person name="Chen W.-M."/>
        </authorList>
    </citation>
    <scope>NUCLEOTIDE SEQUENCE [LARGE SCALE GENOMIC DNA]</scope>
    <source>
        <strain evidence="6 7">KMB7</strain>
    </source>
</reference>
<dbReference type="GO" id="GO:0010608">
    <property type="term" value="P:post-transcriptional regulation of gene expression"/>
    <property type="evidence" value="ECO:0007669"/>
    <property type="project" value="InterPro"/>
</dbReference>
<proteinExistence type="predicted"/>
<gene>
    <name evidence="6" type="ORF">EYS42_15895</name>
</gene>
<dbReference type="SUPFAM" id="SSF48657">
    <property type="entry name" value="FinO-like"/>
    <property type="match status" value="1"/>
</dbReference>
<feature type="region of interest" description="Disordered" evidence="4">
    <location>
        <begin position="1"/>
        <end position="57"/>
    </location>
</feature>
<dbReference type="Gene3D" id="1.10.1710.10">
    <property type="entry name" value="ProQ/FinO domain"/>
    <property type="match status" value="1"/>
</dbReference>
<feature type="compositionally biased region" description="Polar residues" evidence="4">
    <location>
        <begin position="1"/>
        <end position="17"/>
    </location>
</feature>
<evidence type="ECO:0000313" key="7">
    <source>
        <dbReference type="Proteomes" id="UP000292120"/>
    </source>
</evidence>
<evidence type="ECO:0000256" key="4">
    <source>
        <dbReference type="SAM" id="MobiDB-lite"/>
    </source>
</evidence>
<feature type="compositionally biased region" description="Basic and acidic residues" evidence="4">
    <location>
        <begin position="257"/>
        <end position="320"/>
    </location>
</feature>
<name>A0A4Q9GX52_9BURK</name>
<keyword evidence="1" id="KW-0963">Cytoplasm</keyword>
<dbReference type="InterPro" id="IPR036442">
    <property type="entry name" value="ProQ/FinO_sf"/>
</dbReference>
<dbReference type="GO" id="GO:0005829">
    <property type="term" value="C:cytosol"/>
    <property type="evidence" value="ECO:0007669"/>
    <property type="project" value="TreeGrafter"/>
</dbReference>
<protein>
    <submittedName>
        <fullName evidence="6">Prop effector ProQ</fullName>
    </submittedName>
</protein>
<evidence type="ECO:0000256" key="3">
    <source>
        <dbReference type="ARBA" id="ARBA00023186"/>
    </source>
</evidence>
<sequence length="344" mass="37809">MSSSSQAPGSVPDTSSAVAPVTTPEGAEVPQTPADTPTEPPVAEVTEGAAAAEASADASFADTARRLAEHFPALFGAPAQPLKLRIQNDIQERAPGAFSKQALSAFFRRHTHSTAYLQAVAKGTQRFDLDGQPAGELSDEHRQLAVDELARRKARHQERRQQEREKMIAERKAAFKAQRQEDAQQRQQRDQQRDQQRQQHRAEDDARRSRVQLLRDFESTRLTESNFCALKGIALADLPALLAQAREDLKAMPPRPPRREGDARGPRRDGEGRPGREAREARGDGRGPGRGDGRRDGRSDGRNEGRGGERRGGPRREGQAERQPGAKADTSPDRKPDSKPDNKA</sequence>
<feature type="domain" description="ProQ/FinO" evidence="5">
    <location>
        <begin position="58"/>
        <end position="165"/>
    </location>
</feature>
<dbReference type="PANTHER" id="PTHR38106">
    <property type="entry name" value="RNA CHAPERONE PROQ"/>
    <property type="match status" value="1"/>
</dbReference>
<accession>A0A4Q9GX52</accession>
<dbReference type="Pfam" id="PF04352">
    <property type="entry name" value="ProQ"/>
    <property type="match status" value="1"/>
</dbReference>
<dbReference type="AlphaFoldDB" id="A0A4Q9GX52"/>
<dbReference type="GO" id="GO:0034057">
    <property type="term" value="F:RNA strand-exchange activity"/>
    <property type="evidence" value="ECO:0007669"/>
    <property type="project" value="InterPro"/>
</dbReference>
<evidence type="ECO:0000313" key="6">
    <source>
        <dbReference type="EMBL" id="TBO27915.1"/>
    </source>
</evidence>
<evidence type="ECO:0000256" key="2">
    <source>
        <dbReference type="ARBA" id="ARBA00022884"/>
    </source>
</evidence>
<dbReference type="RefSeq" id="WP_130969184.1">
    <property type="nucleotide sequence ID" value="NZ_SIXI01000008.1"/>
</dbReference>
<evidence type="ECO:0000256" key="1">
    <source>
        <dbReference type="ARBA" id="ARBA00022490"/>
    </source>
</evidence>
<feature type="compositionally biased region" description="Basic and acidic residues" evidence="4">
    <location>
        <begin position="330"/>
        <end position="344"/>
    </location>
</feature>
<evidence type="ECO:0000259" key="5">
    <source>
        <dbReference type="SMART" id="SM00945"/>
    </source>
</evidence>
<dbReference type="InterPro" id="IPR016103">
    <property type="entry name" value="ProQ/FinO"/>
</dbReference>
<dbReference type="InterPro" id="IPR023529">
    <property type="entry name" value="ProQ"/>
</dbReference>
<dbReference type="GO" id="GO:0033592">
    <property type="term" value="F:RNA strand annealing activity"/>
    <property type="evidence" value="ECO:0007669"/>
    <property type="project" value="InterPro"/>
</dbReference>
<dbReference type="EMBL" id="SIXI01000008">
    <property type="protein sequence ID" value="TBO27915.1"/>
    <property type="molecule type" value="Genomic_DNA"/>
</dbReference>
<feature type="region of interest" description="Disordered" evidence="4">
    <location>
        <begin position="172"/>
        <end position="208"/>
    </location>
</feature>
<feature type="compositionally biased region" description="Low complexity" evidence="4">
    <location>
        <begin position="41"/>
        <end position="57"/>
    </location>
</feature>
<feature type="region of interest" description="Disordered" evidence="4">
    <location>
        <begin position="247"/>
        <end position="344"/>
    </location>
</feature>
<dbReference type="SMART" id="SM00945">
    <property type="entry name" value="ProQ"/>
    <property type="match status" value="1"/>
</dbReference>
<keyword evidence="3" id="KW-0143">Chaperone</keyword>
<dbReference type="OrthoDB" id="9180746at2"/>
<keyword evidence="7" id="KW-1185">Reference proteome</keyword>
<comment type="caution">
    <text evidence="6">The sequence shown here is derived from an EMBL/GenBank/DDBJ whole genome shotgun (WGS) entry which is preliminary data.</text>
</comment>
<keyword evidence="2" id="KW-0694">RNA-binding</keyword>
<dbReference type="Proteomes" id="UP000292120">
    <property type="component" value="Unassembled WGS sequence"/>
</dbReference>